<reference evidence="2 3" key="1">
    <citation type="submission" date="2019-09" db="EMBL/GenBank/DDBJ databases">
        <title>Goodfellowia gen. nov., a new genus of the Pseudonocardineae related to Actinoalloteichus, containing Goodfellowia coeruleoviolacea gen. nov., comb. nov. gen. nov., comb. nov.</title>
        <authorList>
            <person name="Labeda D."/>
        </authorList>
    </citation>
    <scope>NUCLEOTIDE SEQUENCE [LARGE SCALE GENOMIC DNA]</scope>
    <source>
        <strain evidence="2 3">AN110305</strain>
    </source>
</reference>
<proteinExistence type="predicted"/>
<reference evidence="2 3" key="2">
    <citation type="submission" date="2019-09" db="EMBL/GenBank/DDBJ databases">
        <authorList>
            <person name="Jin C."/>
        </authorList>
    </citation>
    <scope>NUCLEOTIDE SEQUENCE [LARGE SCALE GENOMIC DNA]</scope>
    <source>
        <strain evidence="2 3">AN110305</strain>
    </source>
</reference>
<dbReference type="GO" id="GO:0043041">
    <property type="term" value="P:amino acid activation for nonribosomal peptide biosynthetic process"/>
    <property type="evidence" value="ECO:0007669"/>
    <property type="project" value="TreeGrafter"/>
</dbReference>
<protein>
    <submittedName>
        <fullName evidence="2">AMP-binding protein</fullName>
    </submittedName>
</protein>
<sequence>ALFEAQVGRTPDVVALVSAGVELSYAEVDARANGLARELVARGVGPEAVVALVLPRSVEIVVAELAVAKAGG</sequence>
<dbReference type="InterPro" id="IPR000873">
    <property type="entry name" value="AMP-dep_synth/lig_dom"/>
</dbReference>
<dbReference type="SUPFAM" id="SSF56801">
    <property type="entry name" value="Acetyl-CoA synthetase-like"/>
    <property type="match status" value="1"/>
</dbReference>
<dbReference type="Gene3D" id="3.40.50.12780">
    <property type="entry name" value="N-terminal domain of ligase-like"/>
    <property type="match status" value="1"/>
</dbReference>
<evidence type="ECO:0000313" key="3">
    <source>
        <dbReference type="Proteomes" id="UP000323454"/>
    </source>
</evidence>
<dbReference type="InterPro" id="IPR042099">
    <property type="entry name" value="ANL_N_sf"/>
</dbReference>
<dbReference type="Pfam" id="PF00501">
    <property type="entry name" value="AMP-binding"/>
    <property type="match status" value="1"/>
</dbReference>
<dbReference type="GO" id="GO:0031177">
    <property type="term" value="F:phosphopantetheine binding"/>
    <property type="evidence" value="ECO:0007669"/>
    <property type="project" value="TreeGrafter"/>
</dbReference>
<dbReference type="AlphaFoldDB" id="A0A5B2W5T2"/>
<dbReference type="EMBL" id="VUOB01000145">
    <property type="protein sequence ID" value="KAA2246080.1"/>
    <property type="molecule type" value="Genomic_DNA"/>
</dbReference>
<evidence type="ECO:0000259" key="1">
    <source>
        <dbReference type="Pfam" id="PF00501"/>
    </source>
</evidence>
<dbReference type="OrthoDB" id="2472181at2"/>
<feature type="domain" description="AMP-dependent synthetase/ligase" evidence="1">
    <location>
        <begin position="3"/>
        <end position="72"/>
    </location>
</feature>
<dbReference type="Proteomes" id="UP000323454">
    <property type="component" value="Unassembled WGS sequence"/>
</dbReference>
<name>A0A5B2W5T2_9PSEU</name>
<keyword evidence="3" id="KW-1185">Reference proteome</keyword>
<gene>
    <name evidence="2" type="ORF">F0L68_40835</name>
</gene>
<comment type="caution">
    <text evidence="2">The sequence shown here is derived from an EMBL/GenBank/DDBJ whole genome shotgun (WGS) entry which is preliminary data.</text>
</comment>
<feature type="non-terminal residue" evidence="2">
    <location>
        <position position="1"/>
    </location>
</feature>
<evidence type="ECO:0000313" key="2">
    <source>
        <dbReference type="EMBL" id="KAA2246080.1"/>
    </source>
</evidence>
<dbReference type="PANTHER" id="PTHR45527">
    <property type="entry name" value="NONRIBOSOMAL PEPTIDE SYNTHETASE"/>
    <property type="match status" value="1"/>
</dbReference>
<dbReference type="GO" id="GO:0005829">
    <property type="term" value="C:cytosol"/>
    <property type="evidence" value="ECO:0007669"/>
    <property type="project" value="TreeGrafter"/>
</dbReference>
<dbReference type="PANTHER" id="PTHR45527:SF1">
    <property type="entry name" value="FATTY ACID SYNTHASE"/>
    <property type="match status" value="1"/>
</dbReference>
<feature type="non-terminal residue" evidence="2">
    <location>
        <position position="72"/>
    </location>
</feature>
<dbReference type="GO" id="GO:0044550">
    <property type="term" value="P:secondary metabolite biosynthetic process"/>
    <property type="evidence" value="ECO:0007669"/>
    <property type="project" value="TreeGrafter"/>
</dbReference>
<organism evidence="2 3">
    <name type="scientific">Solihabitans fulvus</name>
    <dbReference type="NCBI Taxonomy" id="1892852"/>
    <lineage>
        <taxon>Bacteria</taxon>
        <taxon>Bacillati</taxon>
        <taxon>Actinomycetota</taxon>
        <taxon>Actinomycetes</taxon>
        <taxon>Pseudonocardiales</taxon>
        <taxon>Pseudonocardiaceae</taxon>
        <taxon>Solihabitans</taxon>
    </lineage>
</organism>
<accession>A0A5B2W5T2</accession>